<dbReference type="InterPro" id="IPR000387">
    <property type="entry name" value="Tyr_Pase_dom"/>
</dbReference>
<feature type="domain" description="Tyrosine specific protein phosphatases" evidence="7">
    <location>
        <begin position="292"/>
        <end position="354"/>
    </location>
</feature>
<dbReference type="PROSITE" id="PS50056">
    <property type="entry name" value="TYR_PHOSPHATASE_2"/>
    <property type="match status" value="1"/>
</dbReference>
<dbReference type="EC" id="3.1.3.48" evidence="2"/>
<evidence type="ECO:0000256" key="1">
    <source>
        <dbReference type="ARBA" id="ARBA00007315"/>
    </source>
</evidence>
<evidence type="ECO:0000256" key="2">
    <source>
        <dbReference type="ARBA" id="ARBA00013064"/>
    </source>
</evidence>
<dbReference type="OrthoDB" id="266663at2759"/>
<evidence type="ECO:0000256" key="3">
    <source>
        <dbReference type="ARBA" id="ARBA00022801"/>
    </source>
</evidence>
<dbReference type="Pfam" id="PF14671">
    <property type="entry name" value="DSPn"/>
    <property type="match status" value="1"/>
</dbReference>
<dbReference type="InterPro" id="IPR050561">
    <property type="entry name" value="PTP"/>
</dbReference>
<keyword evidence="4" id="KW-0904">Protein phosphatase</keyword>
<reference evidence="8 9" key="1">
    <citation type="journal article" date="2019" name="Commun. Biol.">
        <title>The bagworm genome reveals a unique fibroin gene that provides high tensile strength.</title>
        <authorList>
            <person name="Kono N."/>
            <person name="Nakamura H."/>
            <person name="Ohtoshi R."/>
            <person name="Tomita M."/>
            <person name="Numata K."/>
            <person name="Arakawa K."/>
        </authorList>
    </citation>
    <scope>NUCLEOTIDE SEQUENCE [LARGE SCALE GENOMIC DNA]</scope>
</reference>
<dbReference type="InterPro" id="IPR029021">
    <property type="entry name" value="Prot-tyrosine_phosphatase-like"/>
</dbReference>
<organism evidence="8 9">
    <name type="scientific">Eumeta variegata</name>
    <name type="common">Bagworm moth</name>
    <name type="synonym">Eumeta japonica</name>
    <dbReference type="NCBI Taxonomy" id="151549"/>
    <lineage>
        <taxon>Eukaryota</taxon>
        <taxon>Metazoa</taxon>
        <taxon>Ecdysozoa</taxon>
        <taxon>Arthropoda</taxon>
        <taxon>Hexapoda</taxon>
        <taxon>Insecta</taxon>
        <taxon>Pterygota</taxon>
        <taxon>Neoptera</taxon>
        <taxon>Endopterygota</taxon>
        <taxon>Lepidoptera</taxon>
        <taxon>Glossata</taxon>
        <taxon>Ditrysia</taxon>
        <taxon>Tineoidea</taxon>
        <taxon>Psychidae</taxon>
        <taxon>Oiketicinae</taxon>
        <taxon>Eumeta</taxon>
    </lineage>
</organism>
<dbReference type="Proteomes" id="UP000299102">
    <property type="component" value="Unassembled WGS sequence"/>
</dbReference>
<dbReference type="InterPro" id="IPR003595">
    <property type="entry name" value="Tyr_Pase_cat"/>
</dbReference>
<dbReference type="InterPro" id="IPR044506">
    <property type="entry name" value="CDC14_C"/>
</dbReference>
<dbReference type="AlphaFoldDB" id="A0A4C1TDF3"/>
<dbReference type="Gene3D" id="3.90.190.10">
    <property type="entry name" value="Protein tyrosine phosphatase superfamily"/>
    <property type="match status" value="2"/>
</dbReference>
<dbReference type="InterPro" id="IPR029260">
    <property type="entry name" value="DSPn"/>
</dbReference>
<dbReference type="PANTHER" id="PTHR23339">
    <property type="entry name" value="TYROSINE SPECIFIC PROTEIN PHOSPHATASE AND DUAL SPECIFICITY PROTEIN PHOSPHATASE"/>
    <property type="match status" value="1"/>
</dbReference>
<dbReference type="SMART" id="SM00404">
    <property type="entry name" value="PTPc_motif"/>
    <property type="match status" value="1"/>
</dbReference>
<comment type="similarity">
    <text evidence="1">Belongs to the protein-tyrosine phosphatase family. Non-receptor class CDC14 subfamily.</text>
</comment>
<dbReference type="InterPro" id="IPR020422">
    <property type="entry name" value="TYR_PHOSPHATASE_DUAL_dom"/>
</dbReference>
<evidence type="ECO:0000313" key="8">
    <source>
        <dbReference type="EMBL" id="GBP12164.1"/>
    </source>
</evidence>
<evidence type="ECO:0000256" key="4">
    <source>
        <dbReference type="ARBA" id="ARBA00022912"/>
    </source>
</evidence>
<feature type="domain" description="Tyrosine-protein phosphatase" evidence="6">
    <location>
        <begin position="221"/>
        <end position="367"/>
    </location>
</feature>
<gene>
    <name evidence="8" type="primary">Cdc14a</name>
    <name evidence="8" type="ORF">EVAR_6350_1</name>
</gene>
<dbReference type="PROSITE" id="PS50054">
    <property type="entry name" value="TYR_PHOSPHATASE_DUAL"/>
    <property type="match status" value="1"/>
</dbReference>
<protein>
    <recommendedName>
        <fullName evidence="2">protein-tyrosine-phosphatase</fullName>
        <ecNumber evidence="2">3.1.3.48</ecNumber>
    </recommendedName>
</protein>
<keyword evidence="3" id="KW-0378">Hydrolase</keyword>
<dbReference type="CDD" id="cd17657">
    <property type="entry name" value="CDC14_N"/>
    <property type="match status" value="1"/>
</dbReference>
<accession>A0A4C1TDF3</accession>
<dbReference type="STRING" id="151549.A0A4C1TDF3"/>
<dbReference type="SUPFAM" id="SSF52799">
    <property type="entry name" value="(Phosphotyrosine protein) phosphatases II"/>
    <property type="match status" value="2"/>
</dbReference>
<proteinExistence type="inferred from homology"/>
<dbReference type="InterPro" id="IPR016130">
    <property type="entry name" value="Tyr_Pase_AS"/>
</dbReference>
<dbReference type="Pfam" id="PF22785">
    <property type="entry name" value="Tc-R-P"/>
    <property type="match status" value="1"/>
</dbReference>
<comment type="caution">
    <text evidence="8">The sequence shown here is derived from an EMBL/GenBank/DDBJ whole genome shotgun (WGS) entry which is preliminary data.</text>
</comment>
<evidence type="ECO:0000313" key="9">
    <source>
        <dbReference type="Proteomes" id="UP000299102"/>
    </source>
</evidence>
<dbReference type="FunFam" id="3.90.190.10:FF:000006">
    <property type="entry name" value="Dual specificity protein phosphatase CDC14B"/>
    <property type="match status" value="1"/>
</dbReference>
<dbReference type="EMBL" id="BGZK01000050">
    <property type="protein sequence ID" value="GBP12164.1"/>
    <property type="molecule type" value="Genomic_DNA"/>
</dbReference>
<evidence type="ECO:0000259" key="7">
    <source>
        <dbReference type="PROSITE" id="PS50056"/>
    </source>
</evidence>
<feature type="region of interest" description="Disordered" evidence="5">
    <location>
        <begin position="616"/>
        <end position="659"/>
    </location>
</feature>
<keyword evidence="9" id="KW-1185">Reference proteome</keyword>
<feature type="compositionally biased region" description="Polar residues" evidence="5">
    <location>
        <begin position="628"/>
        <end position="642"/>
    </location>
</feature>
<dbReference type="PROSITE" id="PS00383">
    <property type="entry name" value="TYR_PHOSPHATASE_1"/>
    <property type="match status" value="1"/>
</dbReference>
<evidence type="ECO:0000256" key="5">
    <source>
        <dbReference type="SAM" id="MobiDB-lite"/>
    </source>
</evidence>
<dbReference type="SMART" id="SM00195">
    <property type="entry name" value="DSPc"/>
    <property type="match status" value="1"/>
</dbReference>
<sequence>MSSQKIKGKGTETGIKNRVRIEIVNGPRIRFGIETAALQAGECTRGCRDRLYFATLKNGYKPKSTRNSKYFHIEDDIVYENFYLDFGPYHLCHLYQFCRKLNAELEKNQKKKIVFYTSNNETLRLNAAYLIGCYQIIYLNECPISVHRRLTEGEWSLLSFRDASGGPPLFDVPLSDVLQAVKVAHDAKFFDFEHFDEQEYLYYEKVENGDLNWIIPQKMLAFSGPHHRSRLDRGYPLHSPEHYHEYFRRNHVTTIVRLNKKSYDAKQFTTHGFEHRDLFFVDGSVPSDLIVNRFIRISEAAKGAVAVHCKAGLGRTGTLIACYMMKHHGFTAREAIAWLRICRPGSVIGHQQWFLEKLQARARSGGGRAVPCGALPTRELFQGCQYNISAVQCRMHAEGEAYRRRHNITSLPVFTRGIYSDLPPEPPDKPVSLATILHDNANDESKSKLDNANVVNANVTDSDNNVTSVIAKYKTCPTPTPTPVPAKTFIPKYMLPTNNIRNANNTNLKPQPRILNTAKSYAAKTSTFPPTRNSGLQSIKLSVNKPQFTGKSSFHGQRANLARPALSHQHGSSPLKTYVRKTPTGNSRFTCSQDTSVSTTLTNVTSTLSALTENCHLNGKNRLPSEPNLKTMQTQNKVTPANSRKKSIVRSNSNPRKKLPKSTIIKTGLEQTTDLSSSDTNITNISTDSLETPFRFRRKRDKSSSPEPMECVSNSIITADVTPENIEESTNSQGNKLYRIKALRKKCPAFGIGLLKKDGVQTRTGGASSVKKK</sequence>
<dbReference type="CDD" id="cd14499">
    <property type="entry name" value="CDC14_C"/>
    <property type="match status" value="1"/>
</dbReference>
<name>A0A4C1TDF3_EUMVA</name>
<evidence type="ECO:0000259" key="6">
    <source>
        <dbReference type="PROSITE" id="PS50054"/>
    </source>
</evidence>
<dbReference type="GO" id="GO:0004725">
    <property type="term" value="F:protein tyrosine phosphatase activity"/>
    <property type="evidence" value="ECO:0007669"/>
    <property type="project" value="UniProtKB-EC"/>
</dbReference>